<dbReference type="Proteomes" id="UP000070409">
    <property type="component" value="Unassembled WGS sequence"/>
</dbReference>
<dbReference type="Pfam" id="PF02566">
    <property type="entry name" value="OsmC"/>
    <property type="match status" value="1"/>
</dbReference>
<reference evidence="5" key="1">
    <citation type="submission" date="2016-02" db="EMBL/GenBank/DDBJ databases">
        <authorList>
            <person name="Wen L."/>
            <person name="He K."/>
            <person name="Yang H."/>
        </authorList>
    </citation>
    <scope>NUCLEOTIDE SEQUENCE [LARGE SCALE GENOMIC DNA]</scope>
    <source>
        <strain evidence="5">JCM 15929</strain>
    </source>
</reference>
<proteinExistence type="inferred from homology"/>
<dbReference type="InterPro" id="IPR036102">
    <property type="entry name" value="OsmC/Ohrsf"/>
</dbReference>
<dbReference type="EMBL" id="LSRF01000033">
    <property type="protein sequence ID" value="KXP10336.1"/>
    <property type="molecule type" value="Genomic_DNA"/>
</dbReference>
<dbReference type="InterPro" id="IPR003718">
    <property type="entry name" value="OsmC/Ohr_fam"/>
</dbReference>
<dbReference type="AlphaFoldDB" id="A0A138AIM7"/>
<dbReference type="PANTHER" id="PTHR33797">
    <property type="entry name" value="ORGANIC HYDROPEROXIDE RESISTANCE PROTEIN-LIKE"/>
    <property type="match status" value="1"/>
</dbReference>
<dbReference type="PANTHER" id="PTHR33797:SF2">
    <property type="entry name" value="ORGANIC HYDROPEROXIDE RESISTANCE PROTEIN-LIKE"/>
    <property type="match status" value="1"/>
</dbReference>
<comment type="caution">
    <text evidence="4">The sequence shown here is derived from an EMBL/GenBank/DDBJ whole genome shotgun (WGS) entry which is preliminary data.</text>
</comment>
<accession>A0A138AIM7</accession>
<evidence type="ECO:0000313" key="3">
    <source>
        <dbReference type="EMBL" id="KXP00076.1"/>
    </source>
</evidence>
<dbReference type="InterPro" id="IPR019953">
    <property type="entry name" value="OHR"/>
</dbReference>
<dbReference type="InterPro" id="IPR015946">
    <property type="entry name" value="KH_dom-like_a/b"/>
</dbReference>
<evidence type="ECO:0000256" key="2">
    <source>
        <dbReference type="SAM" id="MobiDB-lite"/>
    </source>
</evidence>
<organism evidence="4 5">
    <name type="scientific">Tsukamurella pseudospumae</name>
    <dbReference type="NCBI Taxonomy" id="239498"/>
    <lineage>
        <taxon>Bacteria</taxon>
        <taxon>Bacillati</taxon>
        <taxon>Actinomycetota</taxon>
        <taxon>Actinomycetes</taxon>
        <taxon>Mycobacteriales</taxon>
        <taxon>Tsukamurellaceae</taxon>
        <taxon>Tsukamurella</taxon>
    </lineage>
</organism>
<keyword evidence="6" id="KW-1185">Reference proteome</keyword>
<gene>
    <name evidence="4" type="ORF">AXK60_07725</name>
    <name evidence="3" type="ORF">AXK61_15900</name>
</gene>
<dbReference type="EMBL" id="LSRE01000008">
    <property type="protein sequence ID" value="KXP00076.1"/>
    <property type="molecule type" value="Genomic_DNA"/>
</dbReference>
<dbReference type="NCBIfam" id="TIGR03561">
    <property type="entry name" value="organ_hyd_perox"/>
    <property type="match status" value="1"/>
</dbReference>
<protein>
    <submittedName>
        <fullName evidence="4">Organic hydroperoxide resistance protein</fullName>
    </submittedName>
</protein>
<evidence type="ECO:0000313" key="6">
    <source>
        <dbReference type="Proteomes" id="UP000070409"/>
    </source>
</evidence>
<sequence length="141" mass="14397">MSLDVVYTISSTANGGGRDGHVKSATGRIDLDTRPPKEMGGNGEGTNPEELFSAGYAACFLGAVRAVGRNEKVAIPDDATVEVTVGFGKTETGFGINAAITATLPGLAQADAEAIVAKAHQLCPYSNATRGNIDVDLTTAV</sequence>
<dbReference type="SUPFAM" id="SSF82784">
    <property type="entry name" value="OsmC-like"/>
    <property type="match status" value="1"/>
</dbReference>
<dbReference type="OrthoDB" id="9797508at2"/>
<evidence type="ECO:0000313" key="4">
    <source>
        <dbReference type="EMBL" id="KXP10336.1"/>
    </source>
</evidence>
<dbReference type="Proteomes" id="UP000070258">
    <property type="component" value="Unassembled WGS sequence"/>
</dbReference>
<reference evidence="3 6" key="2">
    <citation type="submission" date="2016-02" db="EMBL/GenBank/DDBJ databases">
        <authorList>
            <person name="Teng J.L."/>
            <person name="Tang Y."/>
            <person name="Huang Y."/>
            <person name="Guo F."/>
            <person name="Wei W."/>
            <person name="Chen J.H."/>
            <person name="Wong S.Y."/>
            <person name="Lau S.K."/>
            <person name="Woo P.C."/>
        </authorList>
    </citation>
    <scope>NUCLEOTIDE SEQUENCE [LARGE SCALE GENOMIC DNA]</scope>
    <source>
        <strain evidence="3 6">JCM 13375</strain>
    </source>
</reference>
<dbReference type="RefSeq" id="WP_068571370.1">
    <property type="nucleotide sequence ID" value="NZ_LSRE01000008.1"/>
</dbReference>
<dbReference type="Gene3D" id="2.20.25.10">
    <property type="match status" value="1"/>
</dbReference>
<dbReference type="GO" id="GO:0006979">
    <property type="term" value="P:response to oxidative stress"/>
    <property type="evidence" value="ECO:0007669"/>
    <property type="project" value="InterPro"/>
</dbReference>
<dbReference type="Gene3D" id="3.30.300.20">
    <property type="match status" value="1"/>
</dbReference>
<feature type="region of interest" description="Disordered" evidence="2">
    <location>
        <begin position="15"/>
        <end position="47"/>
    </location>
</feature>
<evidence type="ECO:0000313" key="5">
    <source>
        <dbReference type="Proteomes" id="UP000070258"/>
    </source>
</evidence>
<reference evidence="4" key="3">
    <citation type="submission" date="2016-02" db="EMBL/GenBank/DDBJ databases">
        <authorList>
            <person name="Teng J.L."/>
            <person name="Yang Y."/>
            <person name="Huang Y."/>
            <person name="Guo F."/>
            <person name="Wei W."/>
            <person name="Chen J.H."/>
            <person name="Wong S.Y."/>
            <person name="Lau S.K."/>
            <person name="Woo P.C."/>
        </authorList>
    </citation>
    <scope>NUCLEOTIDE SEQUENCE</scope>
    <source>
        <strain evidence="4">JCM 15929</strain>
    </source>
</reference>
<dbReference type="STRING" id="239498.AXK60_07725"/>
<comment type="similarity">
    <text evidence="1">Belongs to the OsmC/Ohr family.</text>
</comment>
<evidence type="ECO:0000256" key="1">
    <source>
        <dbReference type="ARBA" id="ARBA00007378"/>
    </source>
</evidence>
<name>A0A138AIM7_9ACTN</name>